<gene>
    <name evidence="6" type="primary">atsA_6</name>
    <name evidence="6" type="ORF">Pan189_09040</name>
</gene>
<dbReference type="Proteomes" id="UP000317318">
    <property type="component" value="Chromosome"/>
</dbReference>
<dbReference type="EC" id="3.1.6.1" evidence="6"/>
<organism evidence="6 7">
    <name type="scientific">Stratiformator vulcanicus</name>
    <dbReference type="NCBI Taxonomy" id="2527980"/>
    <lineage>
        <taxon>Bacteria</taxon>
        <taxon>Pseudomonadati</taxon>
        <taxon>Planctomycetota</taxon>
        <taxon>Planctomycetia</taxon>
        <taxon>Planctomycetales</taxon>
        <taxon>Planctomycetaceae</taxon>
        <taxon>Stratiformator</taxon>
    </lineage>
</organism>
<dbReference type="GO" id="GO:0004065">
    <property type="term" value="F:arylsulfatase activity"/>
    <property type="evidence" value="ECO:0007669"/>
    <property type="project" value="UniProtKB-EC"/>
</dbReference>
<keyword evidence="7" id="KW-1185">Reference proteome</keyword>
<keyword evidence="2 6" id="KW-0378">Hydrolase</keyword>
<keyword evidence="4" id="KW-0732">Signal</keyword>
<dbReference type="InterPro" id="IPR000917">
    <property type="entry name" value="Sulfatase_N"/>
</dbReference>
<dbReference type="InterPro" id="IPR017850">
    <property type="entry name" value="Alkaline_phosphatase_core_sf"/>
</dbReference>
<evidence type="ECO:0000313" key="6">
    <source>
        <dbReference type="EMBL" id="QDT36544.1"/>
    </source>
</evidence>
<evidence type="ECO:0000256" key="1">
    <source>
        <dbReference type="ARBA" id="ARBA00008779"/>
    </source>
</evidence>
<comment type="similarity">
    <text evidence="1">Belongs to the sulfatase family.</text>
</comment>
<name>A0A517QY77_9PLAN</name>
<feature type="domain" description="Sulfatase N-terminal" evidence="5">
    <location>
        <begin position="28"/>
        <end position="331"/>
    </location>
</feature>
<dbReference type="SUPFAM" id="SSF53649">
    <property type="entry name" value="Alkaline phosphatase-like"/>
    <property type="match status" value="1"/>
</dbReference>
<dbReference type="Gene3D" id="3.30.1120.10">
    <property type="match status" value="1"/>
</dbReference>
<dbReference type="OrthoDB" id="9803751at2"/>
<reference evidence="6 7" key="1">
    <citation type="submission" date="2019-02" db="EMBL/GenBank/DDBJ databases">
        <title>Deep-cultivation of Planctomycetes and their phenomic and genomic characterization uncovers novel biology.</title>
        <authorList>
            <person name="Wiegand S."/>
            <person name="Jogler M."/>
            <person name="Boedeker C."/>
            <person name="Pinto D."/>
            <person name="Vollmers J."/>
            <person name="Rivas-Marin E."/>
            <person name="Kohn T."/>
            <person name="Peeters S.H."/>
            <person name="Heuer A."/>
            <person name="Rast P."/>
            <person name="Oberbeckmann S."/>
            <person name="Bunk B."/>
            <person name="Jeske O."/>
            <person name="Meyerdierks A."/>
            <person name="Storesund J.E."/>
            <person name="Kallscheuer N."/>
            <person name="Luecker S."/>
            <person name="Lage O.M."/>
            <person name="Pohl T."/>
            <person name="Merkel B.J."/>
            <person name="Hornburger P."/>
            <person name="Mueller R.-W."/>
            <person name="Bruemmer F."/>
            <person name="Labrenz M."/>
            <person name="Spormann A.M."/>
            <person name="Op den Camp H."/>
            <person name="Overmann J."/>
            <person name="Amann R."/>
            <person name="Jetten M.S.M."/>
            <person name="Mascher T."/>
            <person name="Medema M.H."/>
            <person name="Devos D.P."/>
            <person name="Kaster A.-K."/>
            <person name="Ovreas L."/>
            <person name="Rohde M."/>
            <person name="Galperin M.Y."/>
            <person name="Jogler C."/>
        </authorList>
    </citation>
    <scope>NUCLEOTIDE SEQUENCE [LARGE SCALE GENOMIC DNA]</scope>
    <source>
        <strain evidence="6 7">Pan189</strain>
    </source>
</reference>
<dbReference type="Gene3D" id="3.40.720.10">
    <property type="entry name" value="Alkaline Phosphatase, subunit A"/>
    <property type="match status" value="1"/>
</dbReference>
<dbReference type="InterPro" id="IPR050738">
    <property type="entry name" value="Sulfatase"/>
</dbReference>
<evidence type="ECO:0000256" key="3">
    <source>
        <dbReference type="SAM" id="MobiDB-lite"/>
    </source>
</evidence>
<evidence type="ECO:0000256" key="2">
    <source>
        <dbReference type="ARBA" id="ARBA00022801"/>
    </source>
</evidence>
<dbReference type="RefSeq" id="WP_145362745.1">
    <property type="nucleotide sequence ID" value="NZ_CP036268.1"/>
</dbReference>
<dbReference type="PANTHER" id="PTHR42693">
    <property type="entry name" value="ARYLSULFATASE FAMILY MEMBER"/>
    <property type="match status" value="1"/>
</dbReference>
<dbReference type="PANTHER" id="PTHR42693:SF53">
    <property type="entry name" value="ENDO-4-O-SULFATASE"/>
    <property type="match status" value="1"/>
</dbReference>
<dbReference type="KEGG" id="svp:Pan189_09040"/>
<feature type="chain" id="PRO_5021989838" evidence="4">
    <location>
        <begin position="26"/>
        <end position="463"/>
    </location>
</feature>
<sequence length="463" mass="51883" precursor="true">MSSRRLMLSSTFAFLLTCLNAVGRADEPNVLLVMLDDAGWTDFGCYGSDIDTPNIDALAGEGVRFTDCHAAAPNCSPSRAGMLTGRMPTRAGIYSYIPPGHPMHLRNEEVTLAEVLKEHGYATGHFGKWHLSQVGSDQQPQPSDQGFDHSLGTTNNAKPNHLNPTNFYRNGQKLGQVKGYSCDIVVNEFDQWLSDVPQEQPFLGVVWFHEPHTPIASPPDLVAKYRDRGLTKKKAKYFANIENVDRAMGRLLHLLKSAGRADNTFLFLTSDNGGVNDWSNQGLRGRKSFVYEGGQREPGILWWPDKIKAGTVSDETVSHLDLFPTICEITGASPPADRSLDGTSWLPHLVEGEALTRETPLLWYFYRVAPAAAMRDGDYVLLGYLDDPIHKHSHALTKPDMPMIKSAPLHRFELYNLATDLDQTTDLSLEHPQRLQKMMQTMQRMHREVVSEGPSWNLDDWRR</sequence>
<feature type="compositionally biased region" description="Polar residues" evidence="3">
    <location>
        <begin position="133"/>
        <end position="144"/>
    </location>
</feature>
<feature type="region of interest" description="Disordered" evidence="3">
    <location>
        <begin position="132"/>
        <end position="168"/>
    </location>
</feature>
<accession>A0A517QY77</accession>
<proteinExistence type="inferred from homology"/>
<protein>
    <submittedName>
        <fullName evidence="6">Arylsulfatase</fullName>
        <ecNumber evidence="6">3.1.6.1</ecNumber>
    </submittedName>
</protein>
<feature type="signal peptide" evidence="4">
    <location>
        <begin position="1"/>
        <end position="25"/>
    </location>
</feature>
<dbReference type="Pfam" id="PF00884">
    <property type="entry name" value="Sulfatase"/>
    <property type="match status" value="1"/>
</dbReference>
<evidence type="ECO:0000313" key="7">
    <source>
        <dbReference type="Proteomes" id="UP000317318"/>
    </source>
</evidence>
<dbReference type="EMBL" id="CP036268">
    <property type="protein sequence ID" value="QDT36544.1"/>
    <property type="molecule type" value="Genomic_DNA"/>
</dbReference>
<evidence type="ECO:0000256" key="4">
    <source>
        <dbReference type="SAM" id="SignalP"/>
    </source>
</evidence>
<dbReference type="AlphaFoldDB" id="A0A517QY77"/>
<evidence type="ECO:0000259" key="5">
    <source>
        <dbReference type="Pfam" id="PF00884"/>
    </source>
</evidence>
<feature type="compositionally biased region" description="Polar residues" evidence="3">
    <location>
        <begin position="151"/>
        <end position="168"/>
    </location>
</feature>